<dbReference type="PANTHER" id="PTHR30252">
    <property type="entry name" value="INNER MEMBRANE PEPTIDE TRANSPORTER"/>
    <property type="match status" value="1"/>
</dbReference>
<comment type="subcellular location">
    <subcellularLocation>
        <location evidence="1">Cell membrane</location>
        <topology evidence="1">Multi-pass membrane protein</topology>
    </subcellularLocation>
</comment>
<dbReference type="PANTHER" id="PTHR30252:SF0">
    <property type="entry name" value="PEPTIDE TRANSPORTER CSTA"/>
    <property type="match status" value="1"/>
</dbReference>
<feature type="transmembrane region" description="Helical" evidence="7">
    <location>
        <begin position="250"/>
        <end position="266"/>
    </location>
</feature>
<comment type="caution">
    <text evidence="9">The sequence shown here is derived from an EMBL/GenBank/DDBJ whole genome shotgun (WGS) entry which is preliminary data.</text>
</comment>
<comment type="similarity">
    <text evidence="2">Belongs to the peptide transporter carbon starvation (CstA) (TC 2.A.114) family.</text>
</comment>
<evidence type="ECO:0000256" key="5">
    <source>
        <dbReference type="ARBA" id="ARBA00022989"/>
    </source>
</evidence>
<feature type="transmembrane region" description="Helical" evidence="7">
    <location>
        <begin position="506"/>
        <end position="524"/>
    </location>
</feature>
<keyword evidence="3" id="KW-1003">Cell membrane</keyword>
<keyword evidence="6 7" id="KW-0472">Membrane</keyword>
<feature type="transmembrane region" description="Helical" evidence="7">
    <location>
        <begin position="191"/>
        <end position="210"/>
    </location>
</feature>
<evidence type="ECO:0000256" key="1">
    <source>
        <dbReference type="ARBA" id="ARBA00004651"/>
    </source>
</evidence>
<sequence>MAFIIFVLSVVWFLLMYRIYGGFLARKVFKLDDSKKTPAHLLRDDKDYVPSNKWVVWGHNFTSIAGLGPIVGPAIGVIWGWVPALLWITLGTVFFGGVHDMSSLVISLRNKGVSIGEITTRVIGNRAKYLFMAIIFLELWVVLAIFTMIMGVLFKMYPSSVFPIWMEIPIALTLSYMVFKKGRSLELWSWIALVAMYATVAIGVLVPLEIPGPNAVVIWIVILMIYCYIASTLPVETLLQPRDYINSHELLVAGLLIFAGAVAAFIRDPGHLGFVAPAFNLSAKGAPPIWPFLFVTIACGAISGFHSLVASGTASKQVNKESDARLVGYGGMIAEGILAALVVLAVAAGFGANGKGLSAGMAAWAEHYQDWSSASGMAANLNAFVTGAANMMSYIFGNSRYMLELMMTIMGVFIVSFAGTTIDTAARTQRYIVQEFGKSAGLGFLTNKHIATLVAVGTAFGLAMVKPGGQGALILWPLFGTINQLLAGLALVVVTLYLTFKKAKPVVAAIPTVFLVIMTGWAMVKNIQQYYQTHNWLLFAVGWIVFLLMVWLIFEAVVVLVRGVKTGNPELD</sequence>
<dbReference type="GO" id="GO:0005886">
    <property type="term" value="C:plasma membrane"/>
    <property type="evidence" value="ECO:0007669"/>
    <property type="project" value="UniProtKB-SubCell"/>
</dbReference>
<feature type="transmembrane region" description="Helical" evidence="7">
    <location>
        <begin position="442"/>
        <end position="465"/>
    </location>
</feature>
<accession>A0A7V3PUS9</accession>
<evidence type="ECO:0000256" key="6">
    <source>
        <dbReference type="ARBA" id="ARBA00023136"/>
    </source>
</evidence>
<feature type="transmembrane region" description="Helical" evidence="7">
    <location>
        <begin position="216"/>
        <end position="238"/>
    </location>
</feature>
<name>A0A7V3PUS9_UNCW3</name>
<dbReference type="AlphaFoldDB" id="A0A7V3PUS9"/>
<feature type="transmembrane region" description="Helical" evidence="7">
    <location>
        <begin position="61"/>
        <end position="81"/>
    </location>
</feature>
<gene>
    <name evidence="9" type="ORF">ENX16_06585</name>
</gene>
<feature type="transmembrane region" description="Helical" evidence="7">
    <location>
        <begin position="401"/>
        <end position="422"/>
    </location>
</feature>
<protein>
    <submittedName>
        <fullName evidence="9">Carbon starvation protein A</fullName>
    </submittedName>
</protein>
<dbReference type="GO" id="GO:0009267">
    <property type="term" value="P:cellular response to starvation"/>
    <property type="evidence" value="ECO:0007669"/>
    <property type="project" value="InterPro"/>
</dbReference>
<dbReference type="EMBL" id="DTMZ01000162">
    <property type="protein sequence ID" value="HGD13722.1"/>
    <property type="molecule type" value="Genomic_DNA"/>
</dbReference>
<evidence type="ECO:0000256" key="4">
    <source>
        <dbReference type="ARBA" id="ARBA00022692"/>
    </source>
</evidence>
<feature type="transmembrane region" description="Helical" evidence="7">
    <location>
        <begin position="87"/>
        <end position="108"/>
    </location>
</feature>
<dbReference type="InterPro" id="IPR003706">
    <property type="entry name" value="CstA_N"/>
</dbReference>
<keyword evidence="5 7" id="KW-1133">Transmembrane helix</keyword>
<evidence type="ECO:0000256" key="2">
    <source>
        <dbReference type="ARBA" id="ARBA00007755"/>
    </source>
</evidence>
<feature type="domain" description="CstA N-terminal" evidence="8">
    <location>
        <begin position="2"/>
        <end position="521"/>
    </location>
</feature>
<organism evidence="9">
    <name type="scientific">candidate division WOR-3 bacterium</name>
    <dbReference type="NCBI Taxonomy" id="2052148"/>
    <lineage>
        <taxon>Bacteria</taxon>
        <taxon>Bacteria division WOR-3</taxon>
    </lineage>
</organism>
<reference evidence="9" key="1">
    <citation type="journal article" date="2020" name="mSystems">
        <title>Genome- and Community-Level Interaction Insights into Carbon Utilization and Element Cycling Functions of Hydrothermarchaeota in Hydrothermal Sediment.</title>
        <authorList>
            <person name="Zhou Z."/>
            <person name="Liu Y."/>
            <person name="Xu W."/>
            <person name="Pan J."/>
            <person name="Luo Z.H."/>
            <person name="Li M."/>
        </authorList>
    </citation>
    <scope>NUCLEOTIDE SEQUENCE [LARGE SCALE GENOMIC DNA]</scope>
    <source>
        <strain evidence="9">SpSt-914</strain>
    </source>
</reference>
<dbReference type="InterPro" id="IPR051605">
    <property type="entry name" value="CstA"/>
</dbReference>
<feature type="transmembrane region" description="Helical" evidence="7">
    <location>
        <begin position="129"/>
        <end position="154"/>
    </location>
</feature>
<evidence type="ECO:0000256" key="7">
    <source>
        <dbReference type="SAM" id="Phobius"/>
    </source>
</evidence>
<dbReference type="Pfam" id="PF02554">
    <property type="entry name" value="CstA"/>
    <property type="match status" value="1"/>
</dbReference>
<evidence type="ECO:0000313" key="9">
    <source>
        <dbReference type="EMBL" id="HGD13722.1"/>
    </source>
</evidence>
<proteinExistence type="inferred from homology"/>
<feature type="transmembrane region" description="Helical" evidence="7">
    <location>
        <begin position="472"/>
        <end position="500"/>
    </location>
</feature>
<evidence type="ECO:0000256" key="3">
    <source>
        <dbReference type="ARBA" id="ARBA00022475"/>
    </source>
</evidence>
<keyword evidence="4 7" id="KW-0812">Transmembrane</keyword>
<feature type="transmembrane region" description="Helical" evidence="7">
    <location>
        <begin position="6"/>
        <end position="25"/>
    </location>
</feature>
<feature type="transmembrane region" description="Helical" evidence="7">
    <location>
        <begin position="160"/>
        <end position="179"/>
    </location>
</feature>
<feature type="transmembrane region" description="Helical" evidence="7">
    <location>
        <begin position="536"/>
        <end position="561"/>
    </location>
</feature>
<feature type="transmembrane region" description="Helical" evidence="7">
    <location>
        <begin position="326"/>
        <end position="351"/>
    </location>
</feature>
<feature type="transmembrane region" description="Helical" evidence="7">
    <location>
        <begin position="289"/>
        <end position="314"/>
    </location>
</feature>
<evidence type="ECO:0000259" key="8">
    <source>
        <dbReference type="Pfam" id="PF02554"/>
    </source>
</evidence>